<dbReference type="SUPFAM" id="SSF54001">
    <property type="entry name" value="Cysteine proteinases"/>
    <property type="match status" value="1"/>
</dbReference>
<keyword evidence="13" id="KW-0325">Glycoprotein</keyword>
<feature type="chain" id="PRO_5042826203" description="Dipeptidyl peptidase 1" evidence="21">
    <location>
        <begin position="21"/>
        <end position="455"/>
    </location>
</feature>
<dbReference type="InterPro" id="IPR038765">
    <property type="entry name" value="Papain-like_cys_pep_sf"/>
</dbReference>
<dbReference type="PANTHER" id="PTHR12411">
    <property type="entry name" value="CYSTEINE PROTEASE FAMILY C1-RELATED"/>
    <property type="match status" value="1"/>
</dbReference>
<evidence type="ECO:0000256" key="21">
    <source>
        <dbReference type="SAM" id="SignalP"/>
    </source>
</evidence>
<dbReference type="PROSITE" id="PS00639">
    <property type="entry name" value="THIOL_PROTEASE_HIS"/>
    <property type="match status" value="1"/>
</dbReference>
<evidence type="ECO:0000256" key="2">
    <source>
        <dbReference type="ARBA" id="ARBA00001923"/>
    </source>
</evidence>
<keyword evidence="15" id="KW-0458">Lysosome</keyword>
<dbReference type="EC" id="3.4.14.1" evidence="6"/>
<accession>A0AAN7XYQ6</accession>
<dbReference type="PROSITE" id="PS00640">
    <property type="entry name" value="THIOL_PROTEASE_ASN"/>
    <property type="match status" value="1"/>
</dbReference>
<evidence type="ECO:0000256" key="19">
    <source>
        <dbReference type="ARBA" id="ARBA00032961"/>
    </source>
</evidence>
<dbReference type="Gene3D" id="3.90.70.10">
    <property type="entry name" value="Cysteine proteinases"/>
    <property type="match status" value="1"/>
</dbReference>
<evidence type="ECO:0000256" key="6">
    <source>
        <dbReference type="ARBA" id="ARBA00012059"/>
    </source>
</evidence>
<gene>
    <name evidence="23" type="ORF">PBY51_009532</name>
</gene>
<evidence type="ECO:0000256" key="16">
    <source>
        <dbReference type="ARBA" id="ARBA00029762"/>
    </source>
</evidence>
<dbReference type="GO" id="GO:0008239">
    <property type="term" value="F:dipeptidyl-peptidase activity"/>
    <property type="evidence" value="ECO:0007669"/>
    <property type="project" value="UniProtKB-EC"/>
</dbReference>
<evidence type="ECO:0000256" key="3">
    <source>
        <dbReference type="ARBA" id="ARBA00004371"/>
    </source>
</evidence>
<dbReference type="InterPro" id="IPR036496">
    <property type="entry name" value="CathepsinC_exc_dom_sf"/>
</dbReference>
<evidence type="ECO:0000256" key="4">
    <source>
        <dbReference type="ARBA" id="ARBA00008455"/>
    </source>
</evidence>
<keyword evidence="24" id="KW-1185">Reference proteome</keyword>
<evidence type="ECO:0000256" key="10">
    <source>
        <dbReference type="ARBA" id="ARBA00022807"/>
    </source>
</evidence>
<comment type="similarity">
    <text evidence="4">Belongs to the peptidase C1 family.</text>
</comment>
<evidence type="ECO:0000256" key="9">
    <source>
        <dbReference type="ARBA" id="ARBA00022801"/>
    </source>
</evidence>
<protein>
    <recommendedName>
        <fullName evidence="7">Dipeptidyl peptidase 1</fullName>
        <ecNumber evidence="6">3.4.14.1</ecNumber>
    </recommendedName>
    <alternativeName>
        <fullName evidence="17">Cathepsin C</fullName>
    </alternativeName>
    <alternativeName>
        <fullName evidence="16">Cathepsin J</fullName>
    </alternativeName>
    <alternativeName>
        <fullName evidence="19">Dipeptidyl peptidase I</fullName>
    </alternativeName>
    <alternativeName>
        <fullName evidence="18">Dipeptidyl transferase</fullName>
    </alternativeName>
</protein>
<evidence type="ECO:0000256" key="14">
    <source>
        <dbReference type="ARBA" id="ARBA00023214"/>
    </source>
</evidence>
<dbReference type="SMART" id="SM00645">
    <property type="entry name" value="Pept_C1"/>
    <property type="match status" value="1"/>
</dbReference>
<sequence>MRLSGVLVCVLLLWVEGCWGDTPANCTYEDLLGTWVFQVSKGGHDKNINCSSLATVESTVTVTLEKLSVATDELGSTGFFTLIYNQGFEVVINGYKWFAFFKYTEDGPKVTSYCDQTLPGWVHDVLGNNWACFVGKKVKSVQPHLDYKPLLSSRLLEKPYKHNLDFIDLINSVQNSWKAAAYPEHELLTLKELHYRAGGPASRIPQRVRPMPAKAGLAKMAAALPEHWDWRNVNGVNFVSPVRNQASCGSCYSFATMGMLEARIRILTNNTDTPILSPQQVVSCSEYSQGCDGGFPYLIGKYVQDFGLVDESCFPYIGKDSPCGLPQNCHRIYTAEYSYVGGFYGGCSELAMKLELVKNGPMGVAFEVYPDFMNYKEGIYHHTGLRDPFNPFELTNHAVLLVGYGHCHVTGQKYWIVKNSWSTNWGEDGYFRIRRGSDECAIESIAVAANPIPKL</sequence>
<proteinExistence type="inferred from homology"/>
<dbReference type="InterPro" id="IPR000668">
    <property type="entry name" value="Peptidase_C1A_C"/>
</dbReference>
<dbReference type="AlphaFoldDB" id="A0AAN7XYQ6"/>
<dbReference type="InterPro" id="IPR014882">
    <property type="entry name" value="CathepsinC_exc"/>
</dbReference>
<dbReference type="Proteomes" id="UP001346869">
    <property type="component" value="Unassembled WGS sequence"/>
</dbReference>
<dbReference type="InterPro" id="IPR013128">
    <property type="entry name" value="Peptidase_C1A"/>
</dbReference>
<reference evidence="23 24" key="2">
    <citation type="journal article" date="2023" name="Mol. Biol. Evol.">
        <title>Genomics of Secondarily Temperate Adaptation in the Only Non-Antarctic Icefish.</title>
        <authorList>
            <person name="Rivera-Colon A.G."/>
            <person name="Rayamajhi N."/>
            <person name="Minhas B.F."/>
            <person name="Madrigal G."/>
            <person name="Bilyk K.T."/>
            <person name="Yoon V."/>
            <person name="Hune M."/>
            <person name="Gregory S."/>
            <person name="Cheng C.H.C."/>
            <person name="Catchen J.M."/>
        </authorList>
    </citation>
    <scope>NUCLEOTIDE SEQUENCE [LARGE SCALE GENOMIC DNA]</scope>
    <source>
        <strain evidence="23">JMC-PN-2008</strain>
    </source>
</reference>
<evidence type="ECO:0000256" key="20">
    <source>
        <dbReference type="ARBA" id="ARBA00045556"/>
    </source>
</evidence>
<dbReference type="PRINTS" id="PR00705">
    <property type="entry name" value="PAPAIN"/>
</dbReference>
<comment type="subunit">
    <text evidence="5">Tetramer of heterotrimers consisting of exclusion domain, heavy- and light chains.</text>
</comment>
<name>A0AAN7XYQ6_ELEMC</name>
<evidence type="ECO:0000256" key="5">
    <source>
        <dbReference type="ARBA" id="ARBA00011610"/>
    </source>
</evidence>
<keyword evidence="21" id="KW-0732">Signal</keyword>
<feature type="domain" description="Peptidase C1A papain C-terminal" evidence="22">
    <location>
        <begin position="224"/>
        <end position="450"/>
    </location>
</feature>
<dbReference type="FunFam" id="3.90.70.10:FF:000062">
    <property type="entry name" value="Dipeptidyl peptidase 1"/>
    <property type="match status" value="1"/>
</dbReference>
<dbReference type="EMBL" id="JAUZQC010000007">
    <property type="protein sequence ID" value="KAK5868525.1"/>
    <property type="molecule type" value="Genomic_DNA"/>
</dbReference>
<comment type="cofactor">
    <cofactor evidence="2">
        <name>chloride</name>
        <dbReference type="ChEBI" id="CHEBI:17996"/>
    </cofactor>
</comment>
<dbReference type="Pfam" id="PF08773">
    <property type="entry name" value="CathepsinC_exc"/>
    <property type="match status" value="1"/>
</dbReference>
<comment type="catalytic activity">
    <reaction evidence="1">
        <text>Release of an N-terminal dipeptide, Xaa-Yaa-|-Zaa-, except when Xaa is Arg or Lys, or Yaa or Zaa is Pro.</text>
        <dbReference type="EC" id="3.4.14.1"/>
    </reaction>
</comment>
<organism evidence="23 24">
    <name type="scientific">Eleginops maclovinus</name>
    <name type="common">Patagonian blennie</name>
    <name type="synonym">Eleginus maclovinus</name>
    <dbReference type="NCBI Taxonomy" id="56733"/>
    <lineage>
        <taxon>Eukaryota</taxon>
        <taxon>Metazoa</taxon>
        <taxon>Chordata</taxon>
        <taxon>Craniata</taxon>
        <taxon>Vertebrata</taxon>
        <taxon>Euteleostomi</taxon>
        <taxon>Actinopterygii</taxon>
        <taxon>Neopterygii</taxon>
        <taxon>Teleostei</taxon>
        <taxon>Neoteleostei</taxon>
        <taxon>Acanthomorphata</taxon>
        <taxon>Eupercaria</taxon>
        <taxon>Perciformes</taxon>
        <taxon>Notothenioidei</taxon>
        <taxon>Eleginopidae</taxon>
        <taxon>Eleginops</taxon>
    </lineage>
</organism>
<dbReference type="InterPro" id="IPR025660">
    <property type="entry name" value="Pept_his_AS"/>
</dbReference>
<comment type="caution">
    <text evidence="23">The sequence shown here is derived from an EMBL/GenBank/DDBJ whole genome shotgun (WGS) entry which is preliminary data.</text>
</comment>
<dbReference type="FunFam" id="2.40.128.80:FF:000001">
    <property type="entry name" value="Dipeptidyl peptidase 1"/>
    <property type="match status" value="1"/>
</dbReference>
<evidence type="ECO:0000256" key="12">
    <source>
        <dbReference type="ARBA" id="ARBA00023157"/>
    </source>
</evidence>
<keyword evidence="10" id="KW-0788">Thiol protease</keyword>
<dbReference type="InterPro" id="IPR000169">
    <property type="entry name" value="Pept_cys_AS"/>
</dbReference>
<feature type="signal peptide" evidence="21">
    <location>
        <begin position="1"/>
        <end position="20"/>
    </location>
</feature>
<keyword evidence="8" id="KW-0645">Protease</keyword>
<evidence type="ECO:0000256" key="18">
    <source>
        <dbReference type="ARBA" id="ARBA00030778"/>
    </source>
</evidence>
<dbReference type="GO" id="GO:0008234">
    <property type="term" value="F:cysteine-type peptidase activity"/>
    <property type="evidence" value="ECO:0007669"/>
    <property type="project" value="UniProtKB-KW"/>
</dbReference>
<dbReference type="Gene3D" id="2.40.128.80">
    <property type="entry name" value="Cathepsin C, exclusion domain"/>
    <property type="match status" value="1"/>
</dbReference>
<dbReference type="InterPro" id="IPR039412">
    <property type="entry name" value="CatC"/>
</dbReference>
<evidence type="ECO:0000256" key="7">
    <source>
        <dbReference type="ARBA" id="ARBA00014709"/>
    </source>
</evidence>
<comment type="subcellular location">
    <subcellularLocation>
        <location evidence="3">Lysosome</location>
    </subcellularLocation>
</comment>
<keyword evidence="14" id="KW-0868">Chloride</keyword>
<evidence type="ECO:0000256" key="17">
    <source>
        <dbReference type="ARBA" id="ARBA00029779"/>
    </source>
</evidence>
<dbReference type="GO" id="GO:0005764">
    <property type="term" value="C:lysosome"/>
    <property type="evidence" value="ECO:0007669"/>
    <property type="project" value="UniProtKB-SubCell"/>
</dbReference>
<evidence type="ECO:0000259" key="22">
    <source>
        <dbReference type="SMART" id="SM00645"/>
    </source>
</evidence>
<evidence type="ECO:0000313" key="23">
    <source>
        <dbReference type="EMBL" id="KAK5868525.1"/>
    </source>
</evidence>
<dbReference type="Pfam" id="PF00112">
    <property type="entry name" value="Peptidase_C1"/>
    <property type="match status" value="1"/>
</dbReference>
<dbReference type="GO" id="GO:0006508">
    <property type="term" value="P:proteolysis"/>
    <property type="evidence" value="ECO:0007669"/>
    <property type="project" value="UniProtKB-KW"/>
</dbReference>
<evidence type="ECO:0000256" key="15">
    <source>
        <dbReference type="ARBA" id="ARBA00023228"/>
    </source>
</evidence>
<keyword evidence="12" id="KW-1015">Disulfide bond</keyword>
<dbReference type="InterPro" id="IPR025661">
    <property type="entry name" value="Pept_asp_AS"/>
</dbReference>
<dbReference type="CDD" id="cd02621">
    <property type="entry name" value="Peptidase_C1A_CathepsinC"/>
    <property type="match status" value="1"/>
</dbReference>
<keyword evidence="11" id="KW-0865">Zymogen</keyword>
<comment type="function">
    <text evidence="20">Thiol protease. Has dipeptidylpeptidase activity. Active against a broad range of dipeptide substrates composed of both polar and hydrophobic amino acids. Proline cannot occupy the P1 position and arginine cannot occupy the P2 position of the substrate. Can act as both an exopeptidase and endopeptidase. Activates serine proteases such as elastase, cathepsin G and granzymes A and B.</text>
</comment>
<evidence type="ECO:0000256" key="11">
    <source>
        <dbReference type="ARBA" id="ARBA00023145"/>
    </source>
</evidence>
<evidence type="ECO:0000256" key="8">
    <source>
        <dbReference type="ARBA" id="ARBA00022670"/>
    </source>
</evidence>
<evidence type="ECO:0000256" key="1">
    <source>
        <dbReference type="ARBA" id="ARBA00000738"/>
    </source>
</evidence>
<keyword evidence="9" id="KW-0378">Hydrolase</keyword>
<dbReference type="SUPFAM" id="SSF75001">
    <property type="entry name" value="Dipeptidyl peptidase I (cathepsin C), exclusion domain"/>
    <property type="match status" value="1"/>
</dbReference>
<reference evidence="23 24" key="1">
    <citation type="journal article" date="2023" name="Genes (Basel)">
        <title>Chromosome-Level Genome Assembly and Circadian Gene Repertoire of the Patagonia Blennie Eleginops maclovinus-The Closest Ancestral Proxy of Antarctic Cryonotothenioids.</title>
        <authorList>
            <person name="Cheng C.C."/>
            <person name="Rivera-Colon A.G."/>
            <person name="Minhas B.F."/>
            <person name="Wilson L."/>
            <person name="Rayamajhi N."/>
            <person name="Vargas-Chacoff L."/>
            <person name="Catchen J.M."/>
        </authorList>
    </citation>
    <scope>NUCLEOTIDE SEQUENCE [LARGE SCALE GENOMIC DNA]</scope>
    <source>
        <strain evidence="23">JMC-PN-2008</strain>
    </source>
</reference>
<dbReference type="PROSITE" id="PS00139">
    <property type="entry name" value="THIOL_PROTEASE_CYS"/>
    <property type="match status" value="1"/>
</dbReference>
<evidence type="ECO:0000313" key="24">
    <source>
        <dbReference type="Proteomes" id="UP001346869"/>
    </source>
</evidence>
<evidence type="ECO:0000256" key="13">
    <source>
        <dbReference type="ARBA" id="ARBA00023180"/>
    </source>
</evidence>